<protein>
    <submittedName>
        <fullName evidence="2">Uncharacterized protein</fullName>
    </submittedName>
</protein>
<gene>
    <name evidence="2" type="ORF">AK812_SmicGene3241</name>
</gene>
<evidence type="ECO:0000313" key="2">
    <source>
        <dbReference type="EMBL" id="OLQ12827.1"/>
    </source>
</evidence>
<name>A0A1Q9EZK9_SYMMI</name>
<evidence type="ECO:0000313" key="3">
    <source>
        <dbReference type="Proteomes" id="UP000186817"/>
    </source>
</evidence>
<comment type="caution">
    <text evidence="2">The sequence shown here is derived from an EMBL/GenBank/DDBJ whole genome shotgun (WGS) entry which is preliminary data.</text>
</comment>
<organism evidence="2 3">
    <name type="scientific">Symbiodinium microadriaticum</name>
    <name type="common">Dinoflagellate</name>
    <name type="synonym">Zooxanthella microadriatica</name>
    <dbReference type="NCBI Taxonomy" id="2951"/>
    <lineage>
        <taxon>Eukaryota</taxon>
        <taxon>Sar</taxon>
        <taxon>Alveolata</taxon>
        <taxon>Dinophyceae</taxon>
        <taxon>Suessiales</taxon>
        <taxon>Symbiodiniaceae</taxon>
        <taxon>Symbiodinium</taxon>
    </lineage>
</organism>
<sequence>MFFARDMPFFKALSGFRGRDHDNDLYEFFLYFLGLPTYDNRHLLFFPSARNTFCCRVPVPAAIGVRALRCGGDPDLLPDPLKNCVTIPDETFYLAGWTAAVRAQCRTPATKAMFPWMSGGKTLLPDGARASKATPLKTYFAKLKLWYRCSEAPDEIIGPLVAERLQGRAQRIALELKLIRPDGTYDVGDVALVRLSVDEVVDPNDGVTIIQRAIPSGVQALCNALHDLQEFTAEWDLRYEDARSMAGLEINNVAKTYMKQHRRRLAVDEDEEPGPLDQAAISAAANGTMPLIALYYGDDYDQMETYQMRHARQGHEVLQHGKGPEMKQDYFEDLLRGLIIDPGAANGLVGSETLRDLLAHVDMAKQVNRALEWKPKRSEVTGISGAADTTLGEITMKLPMLSGLDGAHYKLQGRRHRWRGIDVTVSWPFLPQTFHLIRLLYTDSKQYLLPLNKERSAMDTAEEEMEGRENVVCAGDYSKAKAESAALRCLRVWFRRQSGPRPIDVEDVKKFIGHLDGEKFYGYKCPKCKLGRIAPPGTEHTLVPRECRHTSSLPTPVTSQPSSSSKEPPLPQAQPHVRNAVITPLPQLIEEFRQQAMRRPSLDDVKIQTPEDMQLSAIDTLTLKSLLTEIIKDS</sequence>
<accession>A0A1Q9EZK9</accession>
<keyword evidence="3" id="KW-1185">Reference proteome</keyword>
<reference evidence="2 3" key="1">
    <citation type="submission" date="2016-02" db="EMBL/GenBank/DDBJ databases">
        <title>Genome analysis of coral dinoflagellate symbionts highlights evolutionary adaptations to a symbiotic lifestyle.</title>
        <authorList>
            <person name="Aranda M."/>
            <person name="Li Y."/>
            <person name="Liew Y.J."/>
            <person name="Baumgarten S."/>
            <person name="Simakov O."/>
            <person name="Wilson M."/>
            <person name="Piel J."/>
            <person name="Ashoor H."/>
            <person name="Bougouffa S."/>
            <person name="Bajic V.B."/>
            <person name="Ryu T."/>
            <person name="Ravasi T."/>
            <person name="Bayer T."/>
            <person name="Micklem G."/>
            <person name="Kim H."/>
            <person name="Bhak J."/>
            <person name="Lajeunesse T.C."/>
            <person name="Voolstra C.R."/>
        </authorList>
    </citation>
    <scope>NUCLEOTIDE SEQUENCE [LARGE SCALE GENOMIC DNA]</scope>
    <source>
        <strain evidence="2 3">CCMP2467</strain>
    </source>
</reference>
<proteinExistence type="predicted"/>
<evidence type="ECO:0000256" key="1">
    <source>
        <dbReference type="SAM" id="MobiDB-lite"/>
    </source>
</evidence>
<feature type="region of interest" description="Disordered" evidence="1">
    <location>
        <begin position="549"/>
        <end position="574"/>
    </location>
</feature>
<feature type="compositionally biased region" description="Low complexity" evidence="1">
    <location>
        <begin position="550"/>
        <end position="567"/>
    </location>
</feature>
<dbReference type="AlphaFoldDB" id="A0A1Q9EZK9"/>
<dbReference type="OrthoDB" id="448655at2759"/>
<dbReference type="Proteomes" id="UP000186817">
    <property type="component" value="Unassembled WGS sequence"/>
</dbReference>
<dbReference type="EMBL" id="LSRX01000038">
    <property type="protein sequence ID" value="OLQ12827.1"/>
    <property type="molecule type" value="Genomic_DNA"/>
</dbReference>